<name>A0A1H1I1K2_9BURK</name>
<dbReference type="RefSeq" id="WP_074768806.1">
    <property type="nucleotide sequence ID" value="NZ_FNKP01000002.1"/>
</dbReference>
<protein>
    <recommendedName>
        <fullName evidence="3">DUF2783 domain-containing protein</fullName>
    </recommendedName>
</protein>
<evidence type="ECO:0000313" key="1">
    <source>
        <dbReference type="EMBL" id="SDR31540.1"/>
    </source>
</evidence>
<keyword evidence="2" id="KW-1185">Reference proteome</keyword>
<accession>A0A1H1I1K2</accession>
<reference evidence="2" key="1">
    <citation type="submission" date="2016-10" db="EMBL/GenBank/DDBJ databases">
        <authorList>
            <person name="Varghese N."/>
        </authorList>
    </citation>
    <scope>NUCLEOTIDE SEQUENCE [LARGE SCALE GENOMIC DNA]</scope>
    <source>
        <strain evidence="2">GAS106B</strain>
    </source>
</reference>
<organism evidence="1 2">
    <name type="scientific">Paraburkholderia fungorum</name>
    <dbReference type="NCBI Taxonomy" id="134537"/>
    <lineage>
        <taxon>Bacteria</taxon>
        <taxon>Pseudomonadati</taxon>
        <taxon>Pseudomonadota</taxon>
        <taxon>Betaproteobacteria</taxon>
        <taxon>Burkholderiales</taxon>
        <taxon>Burkholderiaceae</taxon>
        <taxon>Paraburkholderia</taxon>
    </lineage>
</organism>
<dbReference type="Proteomes" id="UP000183487">
    <property type="component" value="Unassembled WGS sequence"/>
</dbReference>
<proteinExistence type="predicted"/>
<dbReference type="EMBL" id="FNKP01000002">
    <property type="protein sequence ID" value="SDR31540.1"/>
    <property type="molecule type" value="Genomic_DNA"/>
</dbReference>
<sequence>MTDSDLDLVYTTLCQTLTAEGEAQAPLYLARLALLCMTEFDDPQRALSLIEAAKLPASTEVAAVAAGAP</sequence>
<dbReference type="AlphaFoldDB" id="A0A1H1I1K2"/>
<evidence type="ECO:0008006" key="3">
    <source>
        <dbReference type="Google" id="ProtNLM"/>
    </source>
</evidence>
<gene>
    <name evidence="1" type="ORF">SAMN05443245_4539</name>
</gene>
<evidence type="ECO:0000313" key="2">
    <source>
        <dbReference type="Proteomes" id="UP000183487"/>
    </source>
</evidence>
<dbReference type="OrthoDB" id="8705843at2"/>